<keyword evidence="1" id="KW-0238">DNA-binding</keyword>
<dbReference type="Pfam" id="PF01381">
    <property type="entry name" value="HTH_3"/>
    <property type="match status" value="1"/>
</dbReference>
<organism evidence="4 5">
    <name type="scientific">Companilactobacillus farciminis</name>
    <dbReference type="NCBI Taxonomy" id="1612"/>
    <lineage>
        <taxon>Bacteria</taxon>
        <taxon>Bacillati</taxon>
        <taxon>Bacillota</taxon>
        <taxon>Bacilli</taxon>
        <taxon>Lactobacillales</taxon>
        <taxon>Lactobacillaceae</taxon>
        <taxon>Companilactobacillus</taxon>
    </lineage>
</organism>
<dbReference type="RefSeq" id="WP_010019663.1">
    <property type="nucleotide sequence ID" value="NZ_PUFN01000024.1"/>
</dbReference>
<evidence type="ECO:0000313" key="4">
    <source>
        <dbReference type="EMBL" id="TDG70611.1"/>
    </source>
</evidence>
<dbReference type="SMART" id="SM00530">
    <property type="entry name" value="HTH_XRE"/>
    <property type="match status" value="1"/>
</dbReference>
<evidence type="ECO:0000313" key="5">
    <source>
        <dbReference type="Proteomes" id="UP000295257"/>
    </source>
</evidence>
<feature type="domain" description="HTH cro/C1-type" evidence="3">
    <location>
        <begin position="7"/>
        <end position="61"/>
    </location>
</feature>
<gene>
    <name evidence="4" type="ORF">C5L30_001402</name>
</gene>
<keyword evidence="2" id="KW-1133">Transmembrane helix</keyword>
<dbReference type="PANTHER" id="PTHR46558:SF4">
    <property type="entry name" value="DNA-BIDING PHAGE PROTEIN"/>
    <property type="match status" value="1"/>
</dbReference>
<keyword evidence="5" id="KW-1185">Reference proteome</keyword>
<dbReference type="Proteomes" id="UP000295257">
    <property type="component" value="Unassembled WGS sequence"/>
</dbReference>
<keyword evidence="2" id="KW-0472">Membrane</keyword>
<dbReference type="InterPro" id="IPR010982">
    <property type="entry name" value="Lambda_DNA-bd_dom_sf"/>
</dbReference>
<dbReference type="OrthoDB" id="9812495at2"/>
<dbReference type="SUPFAM" id="SSF47413">
    <property type="entry name" value="lambda repressor-like DNA-binding domains"/>
    <property type="match status" value="1"/>
</dbReference>
<dbReference type="CDD" id="cd00093">
    <property type="entry name" value="HTH_XRE"/>
    <property type="match status" value="1"/>
</dbReference>
<dbReference type="GO" id="GO:0003677">
    <property type="term" value="F:DNA binding"/>
    <property type="evidence" value="ECO:0007669"/>
    <property type="project" value="UniProtKB-KW"/>
</dbReference>
<dbReference type="AlphaFoldDB" id="A0A4R5ND45"/>
<dbReference type="PROSITE" id="PS50943">
    <property type="entry name" value="HTH_CROC1"/>
    <property type="match status" value="1"/>
</dbReference>
<sequence length="279" mass="32976">MALADNIIKYRKKNGMTQEQLAESLMISRQSISRWELGENLPSIDNLISLSGLLDISLDELITGEPYLHFPFDFGRPKSKTAAVILIIIVMFPILAGFIGNIWMSLVVALILYMIVVWFYPFDFKRYYNYWSLEKKGIRYISDNQEVYSSWDNLVMPIKALLKMRKTKFIPYRQMKEIEIHLQLLGYNPRHTNYSPGTFQLMNESFTLKITTKDEQIVYLTLKPYYTKKSKERQMLPTILEFLKRKNVKFIDKQNICELLKDNDKSLTEQLYEIRDGYK</sequence>
<evidence type="ECO:0000256" key="2">
    <source>
        <dbReference type="SAM" id="Phobius"/>
    </source>
</evidence>
<feature type="transmembrane region" description="Helical" evidence="2">
    <location>
        <begin position="81"/>
        <end position="99"/>
    </location>
</feature>
<dbReference type="EMBL" id="PUFN01000024">
    <property type="protein sequence ID" value="TDG70611.1"/>
    <property type="molecule type" value="Genomic_DNA"/>
</dbReference>
<keyword evidence="2" id="KW-0812">Transmembrane</keyword>
<dbReference type="STRING" id="1612.ABB44_09465"/>
<name>A0A4R5ND45_9LACO</name>
<comment type="caution">
    <text evidence="4">The sequence shown here is derived from an EMBL/GenBank/DDBJ whole genome shotgun (WGS) entry which is preliminary data.</text>
</comment>
<dbReference type="InterPro" id="IPR001387">
    <property type="entry name" value="Cro/C1-type_HTH"/>
</dbReference>
<proteinExistence type="predicted"/>
<evidence type="ECO:0000259" key="3">
    <source>
        <dbReference type="PROSITE" id="PS50943"/>
    </source>
</evidence>
<evidence type="ECO:0000256" key="1">
    <source>
        <dbReference type="ARBA" id="ARBA00023125"/>
    </source>
</evidence>
<feature type="transmembrane region" description="Helical" evidence="2">
    <location>
        <begin position="105"/>
        <end position="122"/>
    </location>
</feature>
<protein>
    <recommendedName>
        <fullName evidence="3">HTH cro/C1-type domain-containing protein</fullName>
    </recommendedName>
</protein>
<accession>A0A4R5ND45</accession>
<reference evidence="4 5" key="1">
    <citation type="journal article" date="2019" name="Appl. Microbiol. Biotechnol.">
        <title>Uncovering carbohydrate metabolism through a genotype-phenotype association study of 56 lactic acid bacteria genomes.</title>
        <authorList>
            <person name="Buron-Moles G."/>
            <person name="Chailyan A."/>
            <person name="Dolejs I."/>
            <person name="Forster J."/>
            <person name="Miks M.H."/>
        </authorList>
    </citation>
    <scope>NUCLEOTIDE SEQUENCE [LARGE SCALE GENOMIC DNA]</scope>
    <source>
        <strain evidence="4 5">ATCC 29644</strain>
    </source>
</reference>
<dbReference type="Gene3D" id="1.10.260.40">
    <property type="entry name" value="lambda repressor-like DNA-binding domains"/>
    <property type="match status" value="1"/>
</dbReference>
<dbReference type="PANTHER" id="PTHR46558">
    <property type="entry name" value="TRACRIPTIONAL REGULATORY PROTEIN-RELATED-RELATED"/>
    <property type="match status" value="1"/>
</dbReference>